<sequence length="113" mass="12660">MKMLNPANGEQLHLANYVEDYLDSIESLPFDLQRNVSLMREIDAKYQGVKMLDKKAAAPKRGRGGAEKSGRMGHGGSCFFLFPRRRGTAFGDGGTAARKKRRESDYSTTLRNF</sequence>
<accession>A0AAW1BIY4</accession>
<dbReference type="Proteomes" id="UP001474421">
    <property type="component" value="Unassembled WGS sequence"/>
</dbReference>
<evidence type="ECO:0000313" key="3">
    <source>
        <dbReference type="EMBL" id="KAK9401771.1"/>
    </source>
</evidence>
<reference evidence="3 4" key="1">
    <citation type="journal article" date="2024" name="Proc. Natl. Acad. Sci. U.S.A.">
        <title>The genetic regulatory architecture and epigenomic basis for age-related changes in rattlesnake venom.</title>
        <authorList>
            <person name="Hogan M.P."/>
            <person name="Holding M.L."/>
            <person name="Nystrom G.S."/>
            <person name="Colston T.J."/>
            <person name="Bartlett D.A."/>
            <person name="Mason A.J."/>
            <person name="Ellsworth S.A."/>
            <person name="Rautsaw R.M."/>
            <person name="Lawrence K.C."/>
            <person name="Strickland J.L."/>
            <person name="He B."/>
            <person name="Fraser P."/>
            <person name="Margres M.J."/>
            <person name="Gilbert D.M."/>
            <person name="Gibbs H.L."/>
            <person name="Parkinson C.L."/>
            <person name="Rokyta D.R."/>
        </authorList>
    </citation>
    <scope>NUCLEOTIDE SEQUENCE [LARGE SCALE GENOMIC DNA]</scope>
    <source>
        <strain evidence="3">DRR0105</strain>
    </source>
</reference>
<organism evidence="3 4">
    <name type="scientific">Crotalus adamanteus</name>
    <name type="common">Eastern diamondback rattlesnake</name>
    <dbReference type="NCBI Taxonomy" id="8729"/>
    <lineage>
        <taxon>Eukaryota</taxon>
        <taxon>Metazoa</taxon>
        <taxon>Chordata</taxon>
        <taxon>Craniata</taxon>
        <taxon>Vertebrata</taxon>
        <taxon>Euteleostomi</taxon>
        <taxon>Lepidosauria</taxon>
        <taxon>Squamata</taxon>
        <taxon>Bifurcata</taxon>
        <taxon>Unidentata</taxon>
        <taxon>Episquamata</taxon>
        <taxon>Toxicofera</taxon>
        <taxon>Serpentes</taxon>
        <taxon>Colubroidea</taxon>
        <taxon>Viperidae</taxon>
        <taxon>Crotalinae</taxon>
        <taxon>Crotalus</taxon>
    </lineage>
</organism>
<comment type="caution">
    <text evidence="3">The sequence shown here is derived from an EMBL/GenBank/DDBJ whole genome shotgun (WGS) entry which is preliminary data.</text>
</comment>
<feature type="domain" description="Inhibitor of growth protein N-terminal histone-binding" evidence="2">
    <location>
        <begin position="17"/>
        <end position="49"/>
    </location>
</feature>
<dbReference type="AlphaFoldDB" id="A0AAW1BIY4"/>
<dbReference type="EMBL" id="JAOTOJ010000004">
    <property type="protein sequence ID" value="KAK9401771.1"/>
    <property type="molecule type" value="Genomic_DNA"/>
</dbReference>
<evidence type="ECO:0000313" key="4">
    <source>
        <dbReference type="Proteomes" id="UP001474421"/>
    </source>
</evidence>
<dbReference type="Gene3D" id="6.10.140.1740">
    <property type="match status" value="1"/>
</dbReference>
<feature type="region of interest" description="Disordered" evidence="1">
    <location>
        <begin position="89"/>
        <end position="113"/>
    </location>
</feature>
<dbReference type="InterPro" id="IPR024610">
    <property type="entry name" value="ING_N_histone-binding"/>
</dbReference>
<gene>
    <name evidence="3" type="ORF">NXF25_010127</name>
</gene>
<keyword evidence="4" id="KW-1185">Reference proteome</keyword>
<dbReference type="Pfam" id="PF12998">
    <property type="entry name" value="ING"/>
    <property type="match status" value="1"/>
</dbReference>
<protein>
    <submittedName>
        <fullName evidence="3">Inhibitor of growth protein 1</fullName>
    </submittedName>
</protein>
<proteinExistence type="predicted"/>
<evidence type="ECO:0000259" key="2">
    <source>
        <dbReference type="Pfam" id="PF12998"/>
    </source>
</evidence>
<evidence type="ECO:0000256" key="1">
    <source>
        <dbReference type="SAM" id="MobiDB-lite"/>
    </source>
</evidence>
<name>A0AAW1BIY4_CROAD</name>